<evidence type="ECO:0000256" key="5">
    <source>
        <dbReference type="ARBA" id="ARBA00039444"/>
    </source>
</evidence>
<keyword evidence="7" id="KW-1185">Reference proteome</keyword>
<dbReference type="Pfam" id="PF01161">
    <property type="entry name" value="PBP"/>
    <property type="match status" value="1"/>
</dbReference>
<dbReference type="CDD" id="cd00866">
    <property type="entry name" value="PEBP_euk"/>
    <property type="match status" value="1"/>
</dbReference>
<dbReference type="GO" id="GO:0005739">
    <property type="term" value="C:mitochondrion"/>
    <property type="evidence" value="ECO:0007669"/>
    <property type="project" value="UniProtKB-SubCell"/>
</dbReference>
<reference evidence="6" key="1">
    <citation type="submission" date="2022-12" db="EMBL/GenBank/DDBJ databases">
        <authorList>
            <person name="Brejova B."/>
        </authorList>
    </citation>
    <scope>NUCLEOTIDE SEQUENCE</scope>
</reference>
<comment type="similarity">
    <text evidence="4">Belongs to the phosphatidylethanolamine-binding protein family. Mitochondrion-specific ribosomal protein mL38 subfamily.</text>
</comment>
<dbReference type="AlphaFoldDB" id="A0A9W4XK07"/>
<dbReference type="InterPro" id="IPR008914">
    <property type="entry name" value="PEBP"/>
</dbReference>
<dbReference type="OrthoDB" id="2153661at2759"/>
<dbReference type="Gene3D" id="1.20.58.1180">
    <property type="match status" value="1"/>
</dbReference>
<evidence type="ECO:0000313" key="7">
    <source>
        <dbReference type="Proteomes" id="UP001152885"/>
    </source>
</evidence>
<comment type="function">
    <text evidence="3">Component of the mitochondrial ribosome (mitoribosome), a dedicated translation machinery responsible for the synthesis of mitochondrial genome-encoded proteins, including at least some of the essential transmembrane subunits of the mitochondrial respiratory chain. The mitoribosomes are attached to the mitochondrial inner membrane and translation products are cotranslationally integrated into the membrane.</text>
</comment>
<dbReference type="InterPro" id="IPR036610">
    <property type="entry name" value="PEBP-like_sf"/>
</dbReference>
<evidence type="ECO:0000256" key="1">
    <source>
        <dbReference type="ARBA" id="ARBA00004173"/>
    </source>
</evidence>
<evidence type="ECO:0000256" key="4">
    <source>
        <dbReference type="ARBA" id="ARBA00038016"/>
    </source>
</evidence>
<comment type="caution">
    <text evidence="6">The sequence shown here is derived from an EMBL/GenBank/DDBJ whole genome shotgun (WGS) entry which is preliminary data.</text>
</comment>
<dbReference type="Proteomes" id="UP001152885">
    <property type="component" value="Unassembled WGS sequence"/>
</dbReference>
<dbReference type="EMBL" id="CANTUO010000001">
    <property type="protein sequence ID" value="CAI5756575.1"/>
    <property type="molecule type" value="Genomic_DNA"/>
</dbReference>
<gene>
    <name evidence="6" type="ORF">CANVERA_P1093</name>
</gene>
<dbReference type="SUPFAM" id="SSF49777">
    <property type="entry name" value="PEBP-like"/>
    <property type="match status" value="1"/>
</dbReference>
<dbReference type="Gene3D" id="3.90.280.10">
    <property type="entry name" value="PEBP-like"/>
    <property type="match status" value="1"/>
</dbReference>
<proteinExistence type="inferred from homology"/>
<comment type="subcellular location">
    <subcellularLocation>
        <location evidence="1">Mitochondrion</location>
    </subcellularLocation>
</comment>
<dbReference type="PANTHER" id="PTHR11362">
    <property type="entry name" value="PHOSPHATIDYLETHANOLAMINE-BINDING PROTEIN"/>
    <property type="match status" value="1"/>
</dbReference>
<dbReference type="FunFam" id="3.90.280.10:FF:000004">
    <property type="entry name" value="Mitochondrial large ribosomal subunit YmL35"/>
    <property type="match status" value="1"/>
</dbReference>
<sequence length="403" mass="46936">MIKTIQNKSIKSLGKRFVRVWADTSKRSSSLNVAEDIKSSLFNEITPENGNGAASIPDYESKLRYHSPIGIHEAFEESYKILSEDANVKYQQLEKETDPKKIENLQIEAEQYNPEVLYNAEFNHDSLNKTQPIYRQLLQKKWQDKDLMILMQRLETMHVIPDTLPTLNPTADVKIKFNHNTDPRFIGWIEPGTKLPAFAVSQPPTIQINDFENKNQDELYTVLLVNPDVPDLHANTYQTNLHYGLVNISLNNINDTIKPQWLLNNEDCIIQDYLPLTPFKNLPYQRACLWVFKQNGRSEVTKKSIKSRSFDIGKFVTQNNLNPIGAHLWRQEFDRSVNSIREMYGLPKGEVFLKFRHDEPINTEFLRIELPYKFNNENRHKYEKQASEIEAVAEKEHNESESN</sequence>
<protein>
    <recommendedName>
        <fullName evidence="5">Large ribosomal subunit protein mL38</fullName>
    </recommendedName>
</protein>
<name>A0A9W4XK07_9ASCO</name>
<evidence type="ECO:0000313" key="6">
    <source>
        <dbReference type="EMBL" id="CAI5756575.1"/>
    </source>
</evidence>
<dbReference type="PANTHER" id="PTHR11362:SF82">
    <property type="entry name" value="PHOSPHATIDYLETHANOLAMINE-BINDING PROTEIN 4"/>
    <property type="match status" value="1"/>
</dbReference>
<evidence type="ECO:0000256" key="3">
    <source>
        <dbReference type="ARBA" id="ARBA00037226"/>
    </source>
</evidence>
<dbReference type="InterPro" id="IPR035810">
    <property type="entry name" value="PEBP_euk"/>
</dbReference>
<organism evidence="6 7">
    <name type="scientific">Candida verbasci</name>
    <dbReference type="NCBI Taxonomy" id="1227364"/>
    <lineage>
        <taxon>Eukaryota</taxon>
        <taxon>Fungi</taxon>
        <taxon>Dikarya</taxon>
        <taxon>Ascomycota</taxon>
        <taxon>Saccharomycotina</taxon>
        <taxon>Pichiomycetes</taxon>
        <taxon>Debaryomycetaceae</taxon>
        <taxon>Candida/Lodderomyces clade</taxon>
        <taxon>Candida</taxon>
    </lineage>
</organism>
<accession>A0A9W4XK07</accession>
<evidence type="ECO:0000256" key="2">
    <source>
        <dbReference type="ARBA" id="ARBA00023128"/>
    </source>
</evidence>
<keyword evidence="2" id="KW-0496">Mitochondrion</keyword>